<comment type="caution">
    <text evidence="1">The sequence shown here is derived from an EMBL/GenBank/DDBJ whole genome shotgun (WGS) entry which is preliminary data.</text>
</comment>
<evidence type="ECO:0000313" key="1">
    <source>
        <dbReference type="EMBL" id="KAG7175551.1"/>
    </source>
</evidence>
<keyword evidence="2" id="KW-1185">Reference proteome</keyword>
<gene>
    <name evidence="1" type="ORF">Hamer_G027299</name>
</gene>
<proteinExistence type="predicted"/>
<dbReference type="AlphaFoldDB" id="A0A8J5N826"/>
<sequence length="126" mass="13531">SDDGSCQRGVVFVRCVSEDYLSGGVTAEGGLMSQVEGYRKASFVFLLCLVVTCWTPSKQATTDDFLDTGLGVGPSLTQVTICVRYRLLHVGSVSGPILSYFADGHDNEIQLCTCVMFLTSDDFTPG</sequence>
<protein>
    <submittedName>
        <fullName evidence="1">Uncharacterized protein</fullName>
    </submittedName>
</protein>
<reference evidence="1" key="1">
    <citation type="journal article" date="2021" name="Sci. Adv.">
        <title>The American lobster genome reveals insights on longevity, neural, and immune adaptations.</title>
        <authorList>
            <person name="Polinski J.M."/>
            <person name="Zimin A.V."/>
            <person name="Clark K.F."/>
            <person name="Kohn A.B."/>
            <person name="Sadowski N."/>
            <person name="Timp W."/>
            <person name="Ptitsyn A."/>
            <person name="Khanna P."/>
            <person name="Romanova D.Y."/>
            <person name="Williams P."/>
            <person name="Greenwood S.J."/>
            <person name="Moroz L.L."/>
            <person name="Walt D.R."/>
            <person name="Bodnar A.G."/>
        </authorList>
    </citation>
    <scope>NUCLEOTIDE SEQUENCE</scope>
    <source>
        <strain evidence="1">GMGI-L3</strain>
    </source>
</reference>
<accession>A0A8J5N826</accession>
<organism evidence="1 2">
    <name type="scientific">Homarus americanus</name>
    <name type="common">American lobster</name>
    <dbReference type="NCBI Taxonomy" id="6706"/>
    <lineage>
        <taxon>Eukaryota</taxon>
        <taxon>Metazoa</taxon>
        <taxon>Ecdysozoa</taxon>
        <taxon>Arthropoda</taxon>
        <taxon>Crustacea</taxon>
        <taxon>Multicrustacea</taxon>
        <taxon>Malacostraca</taxon>
        <taxon>Eumalacostraca</taxon>
        <taxon>Eucarida</taxon>
        <taxon>Decapoda</taxon>
        <taxon>Pleocyemata</taxon>
        <taxon>Astacidea</taxon>
        <taxon>Nephropoidea</taxon>
        <taxon>Nephropidae</taxon>
        <taxon>Homarus</taxon>
    </lineage>
</organism>
<name>A0A8J5N826_HOMAM</name>
<dbReference type="EMBL" id="JAHLQT010005585">
    <property type="protein sequence ID" value="KAG7175551.1"/>
    <property type="molecule type" value="Genomic_DNA"/>
</dbReference>
<dbReference type="Proteomes" id="UP000747542">
    <property type="component" value="Unassembled WGS sequence"/>
</dbReference>
<evidence type="ECO:0000313" key="2">
    <source>
        <dbReference type="Proteomes" id="UP000747542"/>
    </source>
</evidence>
<feature type="non-terminal residue" evidence="1">
    <location>
        <position position="1"/>
    </location>
</feature>